<keyword evidence="2" id="KW-0255">Endonuclease</keyword>
<dbReference type="InterPro" id="IPR027434">
    <property type="entry name" value="Homing_endonucl"/>
</dbReference>
<dbReference type="PANTHER" id="PTHR36181">
    <property type="entry name" value="INTRON-ENCODED ENDONUCLEASE AI3-RELATED"/>
    <property type="match status" value="1"/>
</dbReference>
<feature type="domain" description="Homing endonuclease LAGLIDADG" evidence="1">
    <location>
        <begin position="68"/>
        <end position="164"/>
    </location>
</feature>
<dbReference type="SUPFAM" id="SSF55608">
    <property type="entry name" value="Homing endonucleases"/>
    <property type="match status" value="1"/>
</dbReference>
<dbReference type="AlphaFoldDB" id="A0A3G2Z7G2"/>
<dbReference type="InterPro" id="IPR051289">
    <property type="entry name" value="LAGLIDADG_Endonuclease"/>
</dbReference>
<protein>
    <submittedName>
        <fullName evidence="2">LAGLIDADG homing endonuclease</fullName>
    </submittedName>
</protein>
<dbReference type="RefSeq" id="YP_009546687.1">
    <property type="nucleotide sequence ID" value="NC_040159.1"/>
</dbReference>
<gene>
    <name evidence="2" type="primary">intronic LAGLIDADG</name>
</gene>
<dbReference type="GO" id="GO:0005739">
    <property type="term" value="C:mitochondrion"/>
    <property type="evidence" value="ECO:0007669"/>
    <property type="project" value="UniProtKB-ARBA"/>
</dbReference>
<evidence type="ECO:0000313" key="2">
    <source>
        <dbReference type="EMBL" id="AYP35427.1"/>
    </source>
</evidence>
<dbReference type="PANTHER" id="PTHR36181:SF1">
    <property type="entry name" value="LAGLIDADG ENDONUCLEASE"/>
    <property type="match status" value="1"/>
</dbReference>
<dbReference type="Gene3D" id="3.10.28.10">
    <property type="entry name" value="Homing endonucleases"/>
    <property type="match status" value="1"/>
</dbReference>
<reference evidence="2" key="1">
    <citation type="submission" date="2017-12" db="EMBL/GenBank/DDBJ databases">
        <title>The complete mitochondrial genome of the lichenized fungus Heterodermia speciosa.</title>
        <authorList>
            <person name="Baker C.F."/>
            <person name="Keepers K.G."/>
            <person name="Pogoda C.S."/>
            <person name="Tripp E.A."/>
            <person name="Lendemer J.C."/>
            <person name="Kane N.C."/>
        </authorList>
    </citation>
    <scope>NUCLEOTIDE SEQUENCE</scope>
</reference>
<keyword evidence="2" id="KW-0378">Hydrolase</keyword>
<accession>A0A3G2Z7G2</accession>
<dbReference type="Pfam" id="PF00961">
    <property type="entry name" value="LAGLIDADG_1"/>
    <property type="match status" value="1"/>
</dbReference>
<proteinExistence type="predicted"/>
<sequence length="192" mass="21289">MLCRLKIWLYAGISHGDNPQKTVSLVSLRGFSETKRQSSLIIKTNCVFTSAYSSTVRSVPYSSFNHYLAGLIEGEGSIIVPSSKKDKKGRVTYPSVQIVFALMDLPLALKVQKTLGHGSISRKKSQAAYIFTINSREGLLKIINLVNGKFKTDKIAALYKLIEWYKVKGLTLDLLPKCTIPLNSSSWLAGFI</sequence>
<keyword evidence="2" id="KW-0496">Mitochondrion</keyword>
<geneLocation type="mitochondrion" evidence="2"/>
<evidence type="ECO:0000259" key="1">
    <source>
        <dbReference type="Pfam" id="PF00961"/>
    </source>
</evidence>
<dbReference type="FunFam" id="3.10.28.10:FF:000007">
    <property type="entry name" value="Intron-encoded DNA endonuclease aI3"/>
    <property type="match status" value="1"/>
</dbReference>
<dbReference type="InterPro" id="IPR004860">
    <property type="entry name" value="LAGLIDADG_dom"/>
</dbReference>
<dbReference type="EMBL" id="MG711806">
    <property type="protein sequence ID" value="AYP35427.1"/>
    <property type="molecule type" value="Genomic_DNA"/>
</dbReference>
<dbReference type="GeneID" id="38575573"/>
<dbReference type="GO" id="GO:0004519">
    <property type="term" value="F:endonuclease activity"/>
    <property type="evidence" value="ECO:0007669"/>
    <property type="project" value="UniProtKB-KW"/>
</dbReference>
<organism evidence="2">
    <name type="scientific">Heterodermia speciosa</name>
    <dbReference type="NCBI Taxonomy" id="116794"/>
    <lineage>
        <taxon>Eukaryota</taxon>
        <taxon>Fungi</taxon>
        <taxon>Dikarya</taxon>
        <taxon>Ascomycota</taxon>
        <taxon>Pezizomycotina</taxon>
        <taxon>Lecanoromycetes</taxon>
        <taxon>OSLEUM clade</taxon>
        <taxon>Lecanoromycetidae</taxon>
        <taxon>Caliciales</taxon>
        <taxon>Physciaceae</taxon>
        <taxon>Heterodermia</taxon>
    </lineage>
</organism>
<keyword evidence="2" id="KW-0540">Nuclease</keyword>
<name>A0A3G2Z7G2_9LECA</name>